<sequence>MADLRSTASLTQREYSDLKHSRLDMSHNCSRCGVTCAGIQLVRPAPDPEIEALLRTNLPPSEAQEAFFRKTRREGTPRLAELEARIADAQAKMDVLLHERDNLV</sequence>
<reference evidence="1" key="1">
    <citation type="submission" date="2023-06" db="EMBL/GenBank/DDBJ databases">
        <authorList>
            <consortium name="Lawrence Berkeley National Laboratory"/>
            <person name="Ahrendt S."/>
            <person name="Sahu N."/>
            <person name="Indic B."/>
            <person name="Wong-Bajracharya J."/>
            <person name="Merenyi Z."/>
            <person name="Ke H.-M."/>
            <person name="Monk M."/>
            <person name="Kocsube S."/>
            <person name="Drula E."/>
            <person name="Lipzen A."/>
            <person name="Balint B."/>
            <person name="Henrissat B."/>
            <person name="Andreopoulos B."/>
            <person name="Martin F.M."/>
            <person name="Harder C.B."/>
            <person name="Rigling D."/>
            <person name="Ford K.L."/>
            <person name="Foster G.D."/>
            <person name="Pangilinan J."/>
            <person name="Papanicolaou A."/>
            <person name="Barry K."/>
            <person name="LaButti K."/>
            <person name="Viragh M."/>
            <person name="Koriabine M."/>
            <person name="Yan M."/>
            <person name="Riley R."/>
            <person name="Champramary S."/>
            <person name="Plett K.L."/>
            <person name="Tsai I.J."/>
            <person name="Slot J."/>
            <person name="Sipos G."/>
            <person name="Plett J."/>
            <person name="Nagy L.G."/>
            <person name="Grigoriev I.V."/>
        </authorList>
    </citation>
    <scope>NUCLEOTIDE SEQUENCE</scope>
    <source>
        <strain evidence="1">ICMP 16352</strain>
    </source>
</reference>
<dbReference type="Proteomes" id="UP001175227">
    <property type="component" value="Unassembled WGS sequence"/>
</dbReference>
<proteinExistence type="predicted"/>
<comment type="caution">
    <text evidence="1">The sequence shown here is derived from an EMBL/GenBank/DDBJ whole genome shotgun (WGS) entry which is preliminary data.</text>
</comment>
<dbReference type="EMBL" id="JAUEPR010000059">
    <property type="protein sequence ID" value="KAK0470757.1"/>
    <property type="molecule type" value="Genomic_DNA"/>
</dbReference>
<accession>A0AA39TUT6</accession>
<name>A0AA39TUT6_9AGAR</name>
<gene>
    <name evidence="1" type="ORF">IW261DRAFT_1612472</name>
</gene>
<evidence type="ECO:0000313" key="1">
    <source>
        <dbReference type="EMBL" id="KAK0470757.1"/>
    </source>
</evidence>
<evidence type="ECO:0000313" key="2">
    <source>
        <dbReference type="Proteomes" id="UP001175227"/>
    </source>
</evidence>
<organism evidence="1 2">
    <name type="scientific">Armillaria novae-zelandiae</name>
    <dbReference type="NCBI Taxonomy" id="153914"/>
    <lineage>
        <taxon>Eukaryota</taxon>
        <taxon>Fungi</taxon>
        <taxon>Dikarya</taxon>
        <taxon>Basidiomycota</taxon>
        <taxon>Agaricomycotina</taxon>
        <taxon>Agaricomycetes</taxon>
        <taxon>Agaricomycetidae</taxon>
        <taxon>Agaricales</taxon>
        <taxon>Marasmiineae</taxon>
        <taxon>Physalacriaceae</taxon>
        <taxon>Armillaria</taxon>
    </lineage>
</organism>
<dbReference type="AlphaFoldDB" id="A0AA39TUT6"/>
<protein>
    <submittedName>
        <fullName evidence="1">Uncharacterized protein</fullName>
    </submittedName>
</protein>
<keyword evidence="2" id="KW-1185">Reference proteome</keyword>